<dbReference type="PANTHER" id="PTHR43214:SF41">
    <property type="entry name" value="NITRATE_NITRITE RESPONSE REGULATOR PROTEIN NARP"/>
    <property type="match status" value="1"/>
</dbReference>
<feature type="domain" description="Response regulatory" evidence="7">
    <location>
        <begin position="3"/>
        <end position="119"/>
    </location>
</feature>
<dbReference type="Pfam" id="PF00196">
    <property type="entry name" value="GerE"/>
    <property type="match status" value="1"/>
</dbReference>
<dbReference type="CDD" id="cd17535">
    <property type="entry name" value="REC_NarL-like"/>
    <property type="match status" value="1"/>
</dbReference>
<dbReference type="PROSITE" id="PS50110">
    <property type="entry name" value="RESPONSE_REGULATORY"/>
    <property type="match status" value="1"/>
</dbReference>
<evidence type="ECO:0000313" key="9">
    <source>
        <dbReference type="Proteomes" id="UP000541352"/>
    </source>
</evidence>
<dbReference type="PROSITE" id="PS50043">
    <property type="entry name" value="HTH_LUXR_2"/>
    <property type="match status" value="1"/>
</dbReference>
<dbReference type="SMART" id="SM00448">
    <property type="entry name" value="REC"/>
    <property type="match status" value="1"/>
</dbReference>
<accession>A0A7W5ZI37</accession>
<dbReference type="CDD" id="cd06170">
    <property type="entry name" value="LuxR_C_like"/>
    <property type="match status" value="1"/>
</dbReference>
<dbReference type="Proteomes" id="UP000541352">
    <property type="component" value="Unassembled WGS sequence"/>
</dbReference>
<keyword evidence="2" id="KW-0805">Transcription regulation</keyword>
<dbReference type="InterPro" id="IPR039420">
    <property type="entry name" value="WalR-like"/>
</dbReference>
<dbReference type="EMBL" id="JACIBY010000003">
    <property type="protein sequence ID" value="MBB3837591.1"/>
    <property type="molecule type" value="Genomic_DNA"/>
</dbReference>
<dbReference type="AlphaFoldDB" id="A0A7W5ZI37"/>
<protein>
    <submittedName>
        <fullName evidence="8">DNA-binding NarL/FixJ family response regulator</fullName>
    </submittedName>
</protein>
<evidence type="ECO:0000313" key="8">
    <source>
        <dbReference type="EMBL" id="MBB3837591.1"/>
    </source>
</evidence>
<dbReference type="PRINTS" id="PR00038">
    <property type="entry name" value="HTHLUXR"/>
</dbReference>
<feature type="modified residue" description="4-aspartylphosphate" evidence="5">
    <location>
        <position position="54"/>
    </location>
</feature>
<dbReference type="SUPFAM" id="SSF52172">
    <property type="entry name" value="CheY-like"/>
    <property type="match status" value="1"/>
</dbReference>
<evidence type="ECO:0000256" key="5">
    <source>
        <dbReference type="PROSITE-ProRule" id="PRU00169"/>
    </source>
</evidence>
<dbReference type="InterPro" id="IPR011006">
    <property type="entry name" value="CheY-like_superfamily"/>
</dbReference>
<keyword evidence="3 8" id="KW-0238">DNA-binding</keyword>
<evidence type="ECO:0000256" key="4">
    <source>
        <dbReference type="ARBA" id="ARBA00023163"/>
    </source>
</evidence>
<sequence length="204" mass="23109">MIEIYLVEDHPLVTEGIKAIFEKESGMNCTQSFELGNDLLARLPFHQPNVIVMDINLPDVNGIDLCKMVKEKYPRIYIIALSINNEKGIIKKMMENGASGYILKDAAKYEIVDAVKTVLQRKTYFSVSASNTLKKPDERKIPALTRREKEILIKIADGLTNQQIAELLFVDVSTVNSHRKNMLSKYDVQNTAQLIKLAITEKLI</sequence>
<reference evidence="8 9" key="1">
    <citation type="submission" date="2020-08" db="EMBL/GenBank/DDBJ databases">
        <title>Genomic Encyclopedia of Type Strains, Phase IV (KMG-IV): sequencing the most valuable type-strain genomes for metagenomic binning, comparative biology and taxonomic classification.</title>
        <authorList>
            <person name="Goeker M."/>
        </authorList>
    </citation>
    <scope>NUCLEOTIDE SEQUENCE [LARGE SCALE GENOMIC DNA]</scope>
    <source>
        <strain evidence="8 9">DSM 17976</strain>
    </source>
</reference>
<evidence type="ECO:0000259" key="6">
    <source>
        <dbReference type="PROSITE" id="PS50043"/>
    </source>
</evidence>
<dbReference type="Pfam" id="PF00072">
    <property type="entry name" value="Response_reg"/>
    <property type="match status" value="1"/>
</dbReference>
<organism evidence="8 9">
    <name type="scientific">Runella defluvii</name>
    <dbReference type="NCBI Taxonomy" id="370973"/>
    <lineage>
        <taxon>Bacteria</taxon>
        <taxon>Pseudomonadati</taxon>
        <taxon>Bacteroidota</taxon>
        <taxon>Cytophagia</taxon>
        <taxon>Cytophagales</taxon>
        <taxon>Spirosomataceae</taxon>
        <taxon>Runella</taxon>
    </lineage>
</organism>
<evidence type="ECO:0000259" key="7">
    <source>
        <dbReference type="PROSITE" id="PS50110"/>
    </source>
</evidence>
<dbReference type="InterPro" id="IPR016032">
    <property type="entry name" value="Sig_transdc_resp-reg_C-effctor"/>
</dbReference>
<dbReference type="GO" id="GO:0003677">
    <property type="term" value="F:DNA binding"/>
    <property type="evidence" value="ECO:0007669"/>
    <property type="project" value="UniProtKB-KW"/>
</dbReference>
<dbReference type="Gene3D" id="3.40.50.2300">
    <property type="match status" value="1"/>
</dbReference>
<dbReference type="InterPro" id="IPR000792">
    <property type="entry name" value="Tscrpt_reg_LuxR_C"/>
</dbReference>
<dbReference type="GO" id="GO:0000160">
    <property type="term" value="P:phosphorelay signal transduction system"/>
    <property type="evidence" value="ECO:0007669"/>
    <property type="project" value="InterPro"/>
</dbReference>
<dbReference type="RefSeq" id="WP_183972308.1">
    <property type="nucleotide sequence ID" value="NZ_JACIBY010000003.1"/>
</dbReference>
<dbReference type="InterPro" id="IPR001789">
    <property type="entry name" value="Sig_transdc_resp-reg_receiver"/>
</dbReference>
<name>A0A7W5ZI37_9BACT</name>
<comment type="caution">
    <text evidence="8">The sequence shown here is derived from an EMBL/GenBank/DDBJ whole genome shotgun (WGS) entry which is preliminary data.</text>
</comment>
<dbReference type="SMART" id="SM00421">
    <property type="entry name" value="HTH_LUXR"/>
    <property type="match status" value="1"/>
</dbReference>
<evidence type="ECO:0000256" key="1">
    <source>
        <dbReference type="ARBA" id="ARBA00022553"/>
    </source>
</evidence>
<dbReference type="InterPro" id="IPR058245">
    <property type="entry name" value="NreC/VraR/RcsB-like_REC"/>
</dbReference>
<feature type="domain" description="HTH luxR-type" evidence="6">
    <location>
        <begin position="137"/>
        <end position="202"/>
    </location>
</feature>
<proteinExistence type="predicted"/>
<dbReference type="SUPFAM" id="SSF46894">
    <property type="entry name" value="C-terminal effector domain of the bipartite response regulators"/>
    <property type="match status" value="1"/>
</dbReference>
<dbReference type="GO" id="GO:0006355">
    <property type="term" value="P:regulation of DNA-templated transcription"/>
    <property type="evidence" value="ECO:0007669"/>
    <property type="project" value="InterPro"/>
</dbReference>
<keyword evidence="1 5" id="KW-0597">Phosphoprotein</keyword>
<evidence type="ECO:0000256" key="2">
    <source>
        <dbReference type="ARBA" id="ARBA00023015"/>
    </source>
</evidence>
<gene>
    <name evidence="8" type="ORF">FHS57_001588</name>
</gene>
<keyword evidence="4" id="KW-0804">Transcription</keyword>
<keyword evidence="9" id="KW-1185">Reference proteome</keyword>
<evidence type="ECO:0000256" key="3">
    <source>
        <dbReference type="ARBA" id="ARBA00023125"/>
    </source>
</evidence>
<dbReference type="PANTHER" id="PTHR43214">
    <property type="entry name" value="TWO-COMPONENT RESPONSE REGULATOR"/>
    <property type="match status" value="1"/>
</dbReference>
<dbReference type="PROSITE" id="PS00622">
    <property type="entry name" value="HTH_LUXR_1"/>
    <property type="match status" value="1"/>
</dbReference>